<comment type="similarity">
    <text evidence="1">Belongs to the UPF0213 family.</text>
</comment>
<dbReference type="Proteomes" id="UP000636010">
    <property type="component" value="Unassembled WGS sequence"/>
</dbReference>
<feature type="domain" description="GIY-YIG" evidence="2">
    <location>
        <begin position="1"/>
        <end position="76"/>
    </location>
</feature>
<organism evidence="3 4">
    <name type="scientific">Marivirga lumbricoides</name>
    <dbReference type="NCBI Taxonomy" id="1046115"/>
    <lineage>
        <taxon>Bacteria</taxon>
        <taxon>Pseudomonadati</taxon>
        <taxon>Bacteroidota</taxon>
        <taxon>Cytophagia</taxon>
        <taxon>Cytophagales</taxon>
        <taxon>Marivirgaceae</taxon>
        <taxon>Marivirga</taxon>
    </lineage>
</organism>
<dbReference type="RefSeq" id="WP_188460091.1">
    <property type="nucleotide sequence ID" value="NZ_BAABHU010000001.1"/>
</dbReference>
<name>A0ABQ1L942_9BACT</name>
<dbReference type="PANTHER" id="PTHR34477:SF1">
    <property type="entry name" value="UPF0213 PROTEIN YHBQ"/>
    <property type="match status" value="1"/>
</dbReference>
<sequence>MEFRVYILYSLSLGQYYVGQTSDLEKRIIRHNSGHGKHTKKGIPWKLIWSIGKRNRSESMELERKIKKRGAERYLADLGVDSKN</sequence>
<proteinExistence type="inferred from homology"/>
<protein>
    <recommendedName>
        <fullName evidence="2">GIY-YIG domain-containing protein</fullName>
    </recommendedName>
</protein>
<comment type="caution">
    <text evidence="3">The sequence shown here is derived from an EMBL/GenBank/DDBJ whole genome shotgun (WGS) entry which is preliminary data.</text>
</comment>
<dbReference type="InterPro" id="IPR050190">
    <property type="entry name" value="UPF0213_domain"/>
</dbReference>
<accession>A0ABQ1L942</accession>
<evidence type="ECO:0000259" key="2">
    <source>
        <dbReference type="PROSITE" id="PS50164"/>
    </source>
</evidence>
<evidence type="ECO:0000313" key="4">
    <source>
        <dbReference type="Proteomes" id="UP000636010"/>
    </source>
</evidence>
<dbReference type="Pfam" id="PF01541">
    <property type="entry name" value="GIY-YIG"/>
    <property type="match status" value="1"/>
</dbReference>
<dbReference type="InterPro" id="IPR000305">
    <property type="entry name" value="GIY-YIG_endonuc"/>
</dbReference>
<reference evidence="4" key="1">
    <citation type="journal article" date="2019" name="Int. J. Syst. Evol. Microbiol.">
        <title>The Global Catalogue of Microorganisms (GCM) 10K type strain sequencing project: providing services to taxonomists for standard genome sequencing and annotation.</title>
        <authorList>
            <consortium name="The Broad Institute Genomics Platform"/>
            <consortium name="The Broad Institute Genome Sequencing Center for Infectious Disease"/>
            <person name="Wu L."/>
            <person name="Ma J."/>
        </authorList>
    </citation>
    <scope>NUCLEOTIDE SEQUENCE [LARGE SCALE GENOMIC DNA]</scope>
    <source>
        <strain evidence="4">CGMCC 1.10832</strain>
    </source>
</reference>
<dbReference type="EMBL" id="BMEC01000001">
    <property type="protein sequence ID" value="GGC21591.1"/>
    <property type="molecule type" value="Genomic_DNA"/>
</dbReference>
<dbReference type="PROSITE" id="PS50164">
    <property type="entry name" value="GIY_YIG"/>
    <property type="match status" value="1"/>
</dbReference>
<dbReference type="SUPFAM" id="SSF82771">
    <property type="entry name" value="GIY-YIG endonuclease"/>
    <property type="match status" value="1"/>
</dbReference>
<dbReference type="Gene3D" id="3.40.1440.10">
    <property type="entry name" value="GIY-YIG endonuclease"/>
    <property type="match status" value="1"/>
</dbReference>
<gene>
    <name evidence="3" type="ORF">GCM10011506_03530</name>
</gene>
<evidence type="ECO:0000256" key="1">
    <source>
        <dbReference type="ARBA" id="ARBA00007435"/>
    </source>
</evidence>
<dbReference type="InterPro" id="IPR035901">
    <property type="entry name" value="GIY-YIG_endonuc_sf"/>
</dbReference>
<dbReference type="PANTHER" id="PTHR34477">
    <property type="entry name" value="UPF0213 PROTEIN YHBQ"/>
    <property type="match status" value="1"/>
</dbReference>
<dbReference type="CDD" id="cd10449">
    <property type="entry name" value="GIY-YIG_SLX1_like"/>
    <property type="match status" value="1"/>
</dbReference>
<evidence type="ECO:0000313" key="3">
    <source>
        <dbReference type="EMBL" id="GGC21591.1"/>
    </source>
</evidence>
<keyword evidence="4" id="KW-1185">Reference proteome</keyword>